<dbReference type="RefSeq" id="WP_184296590.1">
    <property type="nucleotide sequence ID" value="NZ_JACHLP010000001.1"/>
</dbReference>
<organism evidence="3 4">
    <name type="scientific">Roseateles oligotrophus</name>
    <dbReference type="NCBI Taxonomy" id="1769250"/>
    <lineage>
        <taxon>Bacteria</taxon>
        <taxon>Pseudomonadati</taxon>
        <taxon>Pseudomonadota</taxon>
        <taxon>Betaproteobacteria</taxon>
        <taxon>Burkholderiales</taxon>
        <taxon>Sphaerotilaceae</taxon>
        <taxon>Roseateles</taxon>
    </lineage>
</organism>
<protein>
    <submittedName>
        <fullName evidence="3">Glycosyltransferase involved in cell wall biosynthesis</fullName>
    </submittedName>
</protein>
<dbReference type="AlphaFoldDB" id="A0A840L702"/>
<feature type="domain" description="Glycosyl transferase family 1" evidence="1">
    <location>
        <begin position="193"/>
        <end position="352"/>
    </location>
</feature>
<gene>
    <name evidence="3" type="ORF">HNP55_000920</name>
</gene>
<evidence type="ECO:0000259" key="1">
    <source>
        <dbReference type="Pfam" id="PF00534"/>
    </source>
</evidence>
<name>A0A840L702_9BURK</name>
<keyword evidence="3" id="KW-0808">Transferase</keyword>
<dbReference type="InterPro" id="IPR050194">
    <property type="entry name" value="Glycosyltransferase_grp1"/>
</dbReference>
<comment type="caution">
    <text evidence="3">The sequence shown here is derived from an EMBL/GenBank/DDBJ whole genome shotgun (WGS) entry which is preliminary data.</text>
</comment>
<proteinExistence type="predicted"/>
<evidence type="ECO:0000259" key="2">
    <source>
        <dbReference type="Pfam" id="PF13579"/>
    </source>
</evidence>
<dbReference type="GO" id="GO:0016758">
    <property type="term" value="F:hexosyltransferase activity"/>
    <property type="evidence" value="ECO:0007669"/>
    <property type="project" value="TreeGrafter"/>
</dbReference>
<dbReference type="Pfam" id="PF00534">
    <property type="entry name" value="Glycos_transf_1"/>
    <property type="match status" value="1"/>
</dbReference>
<dbReference type="Pfam" id="PF13579">
    <property type="entry name" value="Glyco_trans_4_4"/>
    <property type="match status" value="1"/>
</dbReference>
<dbReference type="InterPro" id="IPR028098">
    <property type="entry name" value="Glyco_trans_4-like_N"/>
</dbReference>
<dbReference type="PANTHER" id="PTHR45947:SF3">
    <property type="entry name" value="SULFOQUINOVOSYL TRANSFERASE SQD2"/>
    <property type="match status" value="1"/>
</dbReference>
<reference evidence="3 4" key="1">
    <citation type="submission" date="2020-08" db="EMBL/GenBank/DDBJ databases">
        <title>Functional genomics of gut bacteria from endangered species of beetles.</title>
        <authorList>
            <person name="Carlos-Shanley C."/>
        </authorList>
    </citation>
    <scope>NUCLEOTIDE SEQUENCE [LARGE SCALE GENOMIC DNA]</scope>
    <source>
        <strain evidence="3 4">S00239</strain>
    </source>
</reference>
<dbReference type="PANTHER" id="PTHR45947">
    <property type="entry name" value="SULFOQUINOVOSYL TRANSFERASE SQD2"/>
    <property type="match status" value="1"/>
</dbReference>
<evidence type="ECO:0000313" key="4">
    <source>
        <dbReference type="Proteomes" id="UP000562027"/>
    </source>
</evidence>
<dbReference type="InterPro" id="IPR001296">
    <property type="entry name" value="Glyco_trans_1"/>
</dbReference>
<dbReference type="SUPFAM" id="SSF53756">
    <property type="entry name" value="UDP-Glycosyltransferase/glycogen phosphorylase"/>
    <property type="match status" value="1"/>
</dbReference>
<dbReference type="Gene3D" id="3.40.50.2000">
    <property type="entry name" value="Glycogen Phosphorylase B"/>
    <property type="match status" value="2"/>
</dbReference>
<dbReference type="EMBL" id="JACHLP010000001">
    <property type="protein sequence ID" value="MBB4842425.1"/>
    <property type="molecule type" value="Genomic_DNA"/>
</dbReference>
<keyword evidence="4" id="KW-1185">Reference proteome</keyword>
<evidence type="ECO:0000313" key="3">
    <source>
        <dbReference type="EMBL" id="MBB4842425.1"/>
    </source>
</evidence>
<accession>A0A840L702</accession>
<dbReference type="Proteomes" id="UP000562027">
    <property type="component" value="Unassembled WGS sequence"/>
</dbReference>
<feature type="domain" description="Glycosyltransferase subfamily 4-like N-terminal" evidence="2">
    <location>
        <begin position="19"/>
        <end position="172"/>
    </location>
</feature>
<sequence>MKIPVRILHLAKYYPPEQGGMESVTQILAEGVLDQDHAVEVLCFTKTKAAVESIAGVKITRAKVALEKASQPLGWAYFWQGLRKARQADIVHLHAPNLLASVQSLLLPTRTRLLVHWHSDIIGKGLLGRVVRPLERRMLARANIVIATSPTYAASSPLLRSVATKTQVIPIGIPTPPCKNSTKAERDFDDFLRGRPLVLALGRLVPYKGFATLIEAARELPEHCAIIIGGAGPLDTELRNLIAANRLENRILMAGRLSNAELNLLFAKAMCFCLPSVERSEAFGVVLLEAMARGVPCIATTIEGSGTAWVNEHQTSGLNVPPAEPSALAEALRTLLDDPLLTQRLGEGARKRFNSLFSAERFVIATQKSYSQLLRE</sequence>